<accession>A0A5B7BF13</accession>
<proteinExistence type="predicted"/>
<sequence length="425" mass="48716">MYSVASEQQINFNKSALSFSANVSDQMRGFLKQILGVTVCSLHNKYLGLPTTIGPSKMQPFKMLRKRVWRKLQGWKEKLLSKVGREVLIKAVAQAIPTYVMSYFKIPVALCNDINRMVSNFWWGQKDTERRLHWLKWDNLCLPKRDGGVGFRHMEAFNLALLAKQGWRLLHYPDSIFFKIYKAKYFLNGSFLDARLGHNPSFTWRSILTARPIIEVGSRWRIGSGTSVAIWGQRWLPKPSTFKVISPPVDGLHDLMVADLIDQDSMSWKEDRVRDLFIPFEAEEICAIPLSVHASSDKLIWHYSKNGVYSVKSGYHIAVHLSSSFNAANKGEGSSMDLVNKAWKLLWSLCLPNKIKNLIWRSSLNILLVGSRLVDRHVSTDPLCRLCGESPETPMHFFLYFPWAQIVWDTAEGLFPAALPHLDFR</sequence>
<organism evidence="2">
    <name type="scientific">Davidia involucrata</name>
    <name type="common">Dove tree</name>
    <dbReference type="NCBI Taxonomy" id="16924"/>
    <lineage>
        <taxon>Eukaryota</taxon>
        <taxon>Viridiplantae</taxon>
        <taxon>Streptophyta</taxon>
        <taxon>Embryophyta</taxon>
        <taxon>Tracheophyta</taxon>
        <taxon>Spermatophyta</taxon>
        <taxon>Magnoliopsida</taxon>
        <taxon>eudicotyledons</taxon>
        <taxon>Gunneridae</taxon>
        <taxon>Pentapetalae</taxon>
        <taxon>asterids</taxon>
        <taxon>Cornales</taxon>
        <taxon>Nyssaceae</taxon>
        <taxon>Davidia</taxon>
    </lineage>
</organism>
<dbReference type="AlphaFoldDB" id="A0A5B7BF13"/>
<gene>
    <name evidence="2" type="ORF">Din_036910</name>
</gene>
<evidence type="ECO:0000313" key="2">
    <source>
        <dbReference type="EMBL" id="MPA67469.1"/>
    </source>
</evidence>
<dbReference type="Pfam" id="PF13966">
    <property type="entry name" value="zf-RVT"/>
    <property type="match status" value="1"/>
</dbReference>
<dbReference type="PANTHER" id="PTHR33116:SF86">
    <property type="entry name" value="REVERSE TRANSCRIPTASE DOMAIN-CONTAINING PROTEIN"/>
    <property type="match status" value="1"/>
</dbReference>
<dbReference type="PANTHER" id="PTHR33116">
    <property type="entry name" value="REVERSE TRANSCRIPTASE ZINC-BINDING DOMAIN-CONTAINING PROTEIN-RELATED-RELATED"/>
    <property type="match status" value="1"/>
</dbReference>
<name>A0A5B7BF13_DAVIN</name>
<protein>
    <recommendedName>
        <fullName evidence="1">Reverse transcriptase zinc-binding domain-containing protein</fullName>
    </recommendedName>
</protein>
<reference evidence="2" key="1">
    <citation type="submission" date="2019-08" db="EMBL/GenBank/DDBJ databases">
        <title>Reference gene set and small RNA set construction with multiple tissues from Davidia involucrata Baill.</title>
        <authorList>
            <person name="Yang H."/>
            <person name="Zhou C."/>
            <person name="Li G."/>
            <person name="Wang J."/>
            <person name="Gao P."/>
            <person name="Wang M."/>
            <person name="Wang R."/>
            <person name="Zhao Y."/>
        </authorList>
    </citation>
    <scope>NUCLEOTIDE SEQUENCE</scope>
    <source>
        <tissue evidence="2">Mixed with DoveR01_LX</tissue>
    </source>
</reference>
<feature type="domain" description="Reverse transcriptase zinc-binding" evidence="1">
    <location>
        <begin position="339"/>
        <end position="408"/>
    </location>
</feature>
<dbReference type="InterPro" id="IPR026960">
    <property type="entry name" value="RVT-Znf"/>
</dbReference>
<evidence type="ECO:0000259" key="1">
    <source>
        <dbReference type="Pfam" id="PF13966"/>
    </source>
</evidence>
<dbReference type="EMBL" id="GHES01036910">
    <property type="protein sequence ID" value="MPA67469.1"/>
    <property type="molecule type" value="Transcribed_RNA"/>
</dbReference>